<sequence>MTVTRDYVGSCESFNSKNHFAFDSLHGRVKSASPRMGFNNDAFMLTDVSVGGLPSWSKNSCENKNKLDEVYEVFDNESSLPSSLRTSENILPADEINDAASNAKSTADRKGFCENNYTAVESSNIASAEPDTSVVKSYSSLSRLGPPCFSSVVEEQRSSVVSRHHPDVVASENTSMLLGAVSTAIMDVFRVCFRCLPCSQGQLPCLEEVETEPKGAWFDCTTVRPGSQFCCSNPGINLNSETLTEPKRSQPYDRPTFIVGELGSIDINIEDEHRSEEVGQTDDRIDENCNPDGEFIPEQGDKEMFKNREMMKISFVSQLEEDYKQQSVAVGWSESSRSNFFDTSCTKPSYYNTRLSQDESSNWQALDWGDPPGFSNPFGKYSEIEDFSIPGGDEFQSDDQPGNVWEDTELEEAFGIYNLTTLYSYGNYSPIVFSSAPSTLLNEKFDEAYPSRQEIANRAELHGEGRETISSAVPALRNSINKENDYVHDQRKWISQESLCNIIKQFLSIEGRDSFSRCFELYKNSLSCDNYFLFNGKRITKRLLFDLVSEMVIAYQELYRYTYFNFKNPIPTTIIQKQVFQVLNRPKSNEHKVERANKIIYSQKLVNDSIVHSAVVQSLKNEEHSWTNYDQEEKQ</sequence>
<keyword evidence="1" id="KW-1185">Reference proteome</keyword>
<dbReference type="GeneID" id="125179504"/>
<feature type="non-terminal residue" evidence="2">
    <location>
        <position position="635"/>
    </location>
</feature>
<accession>A0A979FW52</accession>
<dbReference type="KEGG" id="hazt:125179504"/>
<dbReference type="Proteomes" id="UP000694843">
    <property type="component" value="Unplaced"/>
</dbReference>
<dbReference type="OrthoDB" id="10603708at2759"/>
<evidence type="ECO:0000313" key="2">
    <source>
        <dbReference type="RefSeq" id="XP_047741479.1"/>
    </source>
</evidence>
<name>A0A979FW52_HYAAZ</name>
<reference evidence="2" key="1">
    <citation type="submission" date="2025-08" db="UniProtKB">
        <authorList>
            <consortium name="RefSeq"/>
        </authorList>
    </citation>
    <scope>IDENTIFICATION</scope>
</reference>
<organism evidence="1 2">
    <name type="scientific">Hyalella azteca</name>
    <name type="common">Amphipod</name>
    <dbReference type="NCBI Taxonomy" id="294128"/>
    <lineage>
        <taxon>Eukaryota</taxon>
        <taxon>Metazoa</taxon>
        <taxon>Ecdysozoa</taxon>
        <taxon>Arthropoda</taxon>
        <taxon>Crustacea</taxon>
        <taxon>Multicrustacea</taxon>
        <taxon>Malacostraca</taxon>
        <taxon>Eumalacostraca</taxon>
        <taxon>Peracarida</taxon>
        <taxon>Amphipoda</taxon>
        <taxon>Senticaudata</taxon>
        <taxon>Talitrida</taxon>
        <taxon>Talitroidea</taxon>
        <taxon>Hyalellidae</taxon>
        <taxon>Hyalella</taxon>
    </lineage>
</organism>
<gene>
    <name evidence="2" type="primary">LOC125179504</name>
</gene>
<proteinExistence type="predicted"/>
<evidence type="ECO:0000313" key="1">
    <source>
        <dbReference type="Proteomes" id="UP000694843"/>
    </source>
</evidence>
<dbReference type="RefSeq" id="XP_047741479.1">
    <property type="nucleotide sequence ID" value="XM_047885523.1"/>
</dbReference>
<protein>
    <submittedName>
        <fullName evidence="2">Uncharacterized protein LOC125179504</fullName>
    </submittedName>
</protein>
<dbReference type="AlphaFoldDB" id="A0A979FW52"/>